<reference evidence="1 2" key="1">
    <citation type="submission" date="2013-05" db="EMBL/GenBank/DDBJ databases">
        <title>Draft genome of the parasitic nematode Anyclostoma ceylanicum.</title>
        <authorList>
            <person name="Mitreva M."/>
        </authorList>
    </citation>
    <scope>NUCLEOTIDE SEQUENCE [LARGE SCALE GENOMIC DNA]</scope>
</reference>
<protein>
    <recommendedName>
        <fullName evidence="3">SCP domain-containing protein</fullName>
    </recommendedName>
</protein>
<accession>A0A0D6L8Q4</accession>
<proteinExistence type="predicted"/>
<dbReference type="Proteomes" id="UP000054495">
    <property type="component" value="Unassembled WGS sequence"/>
</dbReference>
<gene>
    <name evidence="1" type="ORF">ANCCEY_14897</name>
</gene>
<sequence>MALIDVISVAQISSVFTSCVMDDVTRNKIRERHEKFHPTTDRPTLDILQKYECALERMAKDYVTVHGYLLPSTYGAIHVSAGGASIDNKLDKAFKFAEWSNVKQAGKRGLTPNMYGCYLDERNSHLTCVYDTMLVLSTLQV</sequence>
<dbReference type="EMBL" id="KE126671">
    <property type="protein sequence ID" value="EPB66016.1"/>
    <property type="molecule type" value="Genomic_DNA"/>
</dbReference>
<evidence type="ECO:0008006" key="3">
    <source>
        <dbReference type="Google" id="ProtNLM"/>
    </source>
</evidence>
<evidence type="ECO:0000313" key="1">
    <source>
        <dbReference type="EMBL" id="EPB66016.1"/>
    </source>
</evidence>
<name>A0A0D6L8Q4_9BILA</name>
<keyword evidence="2" id="KW-1185">Reference proteome</keyword>
<organism evidence="1 2">
    <name type="scientific">Ancylostoma ceylanicum</name>
    <dbReference type="NCBI Taxonomy" id="53326"/>
    <lineage>
        <taxon>Eukaryota</taxon>
        <taxon>Metazoa</taxon>
        <taxon>Ecdysozoa</taxon>
        <taxon>Nematoda</taxon>
        <taxon>Chromadorea</taxon>
        <taxon>Rhabditida</taxon>
        <taxon>Rhabditina</taxon>
        <taxon>Rhabditomorpha</taxon>
        <taxon>Strongyloidea</taxon>
        <taxon>Ancylostomatidae</taxon>
        <taxon>Ancylostomatinae</taxon>
        <taxon>Ancylostoma</taxon>
    </lineage>
</organism>
<dbReference type="AlphaFoldDB" id="A0A0D6L8Q4"/>
<evidence type="ECO:0000313" key="2">
    <source>
        <dbReference type="Proteomes" id="UP000054495"/>
    </source>
</evidence>